<dbReference type="Proteomes" id="UP000001744">
    <property type="component" value="Unassembled WGS sequence"/>
</dbReference>
<dbReference type="Pfam" id="PF08590">
    <property type="entry name" value="DUF1771"/>
    <property type="match status" value="1"/>
</dbReference>
<dbReference type="VEuPathDB" id="FungiDB:SJAG_01979"/>
<dbReference type="InterPro" id="IPR053020">
    <property type="entry name" value="Smr_domain_protein"/>
</dbReference>
<dbReference type="OMA" id="DYIFREN"/>
<dbReference type="GeneID" id="7049967"/>
<dbReference type="PANTHER" id="PTHR47417:SF1">
    <property type="entry name" value="SMR DOMAIN-CONTAINING PROTEIN YPL199C"/>
    <property type="match status" value="1"/>
</dbReference>
<dbReference type="InterPro" id="IPR036063">
    <property type="entry name" value="Smr_dom_sf"/>
</dbReference>
<dbReference type="InterPro" id="IPR002625">
    <property type="entry name" value="Smr_dom"/>
</dbReference>
<dbReference type="RefSeq" id="XP_002173204.2">
    <property type="nucleotide sequence ID" value="XM_002173168.2"/>
</dbReference>
<dbReference type="SUPFAM" id="SSF160443">
    <property type="entry name" value="SMR domain-like"/>
    <property type="match status" value="1"/>
</dbReference>
<dbReference type="Pfam" id="PF01713">
    <property type="entry name" value="Smr"/>
    <property type="match status" value="1"/>
</dbReference>
<proteinExistence type="predicted"/>
<dbReference type="HOGENOM" id="CLU_069447_2_0_1"/>
<accession>B6JZE3</accession>
<feature type="domain" description="Smr" evidence="1">
    <location>
        <begin position="75"/>
        <end position="150"/>
    </location>
</feature>
<dbReference type="PROSITE" id="PS50828">
    <property type="entry name" value="SMR"/>
    <property type="match status" value="1"/>
</dbReference>
<dbReference type="EMBL" id="KE651168">
    <property type="protein sequence ID" value="EEB06911.2"/>
    <property type="molecule type" value="Genomic_DNA"/>
</dbReference>
<reference evidence="2 3" key="1">
    <citation type="journal article" date="2011" name="Science">
        <title>Comparative functional genomics of the fission yeasts.</title>
        <authorList>
            <person name="Rhind N."/>
            <person name="Chen Z."/>
            <person name="Yassour M."/>
            <person name="Thompson D.A."/>
            <person name="Haas B.J."/>
            <person name="Habib N."/>
            <person name="Wapinski I."/>
            <person name="Roy S."/>
            <person name="Lin M.F."/>
            <person name="Heiman D.I."/>
            <person name="Young S.K."/>
            <person name="Furuya K."/>
            <person name="Guo Y."/>
            <person name="Pidoux A."/>
            <person name="Chen H.M."/>
            <person name="Robbertse B."/>
            <person name="Goldberg J.M."/>
            <person name="Aoki K."/>
            <person name="Bayne E.H."/>
            <person name="Berlin A.M."/>
            <person name="Desjardins C.A."/>
            <person name="Dobbs E."/>
            <person name="Dukaj L."/>
            <person name="Fan L."/>
            <person name="FitzGerald M.G."/>
            <person name="French C."/>
            <person name="Gujja S."/>
            <person name="Hansen K."/>
            <person name="Keifenheim D."/>
            <person name="Levin J.Z."/>
            <person name="Mosher R.A."/>
            <person name="Mueller C.A."/>
            <person name="Pfiffner J."/>
            <person name="Priest M."/>
            <person name="Russ C."/>
            <person name="Smialowska A."/>
            <person name="Swoboda P."/>
            <person name="Sykes S.M."/>
            <person name="Vaughn M."/>
            <person name="Vengrova S."/>
            <person name="Yoder R."/>
            <person name="Zeng Q."/>
            <person name="Allshire R."/>
            <person name="Baulcombe D."/>
            <person name="Birren B.W."/>
            <person name="Brown W."/>
            <person name="Ekwall K."/>
            <person name="Kellis M."/>
            <person name="Leatherwood J."/>
            <person name="Levin H."/>
            <person name="Margalit H."/>
            <person name="Martienssen R."/>
            <person name="Nieduszynski C.A."/>
            <person name="Spatafora J.W."/>
            <person name="Friedman N."/>
            <person name="Dalgaard J.Z."/>
            <person name="Baumann P."/>
            <person name="Niki H."/>
            <person name="Regev A."/>
            <person name="Nusbaum C."/>
        </authorList>
    </citation>
    <scope>NUCLEOTIDE SEQUENCE [LARGE SCALE GENOMIC DNA]</scope>
    <source>
        <strain evidence="3">yFS275 / FY16936</strain>
    </source>
</reference>
<sequence>MEEYEHYRDLASEVARKRAKYFEESKAAYERGDKAQAHELSTLGKQCSVELEKYNRQAAAAIYRYKNTQCQPDEIDLHGLYVDEAVQAVEQRIQNCYKFGFDHLHIIVGKGTHSANHVEKLRPAVLQKLQELSLRFQSEENAGRILVHIPVTVPSAPVSVPPQVPQVPQVPVAAGAGAAPVAAQQQQQQQPAGTGAENIAEEVVSCCLPSLKSLCTIM</sequence>
<dbReference type="SMART" id="SM01162">
    <property type="entry name" value="DUF1771"/>
    <property type="match status" value="1"/>
</dbReference>
<keyword evidence="3" id="KW-1185">Reference proteome</keyword>
<dbReference type="InterPro" id="IPR013899">
    <property type="entry name" value="DUF1771"/>
</dbReference>
<dbReference type="STRING" id="402676.B6JZE3"/>
<protein>
    <submittedName>
        <fullName evidence="2">SMR and DUF1771 domain-containing protein</fullName>
    </submittedName>
</protein>
<name>B6JZE3_SCHJY</name>
<dbReference type="JaponicusDB" id="SJAG_01979"/>
<dbReference type="Gene3D" id="3.30.1370.110">
    <property type="match status" value="1"/>
</dbReference>
<dbReference type="AlphaFoldDB" id="B6JZE3"/>
<evidence type="ECO:0000313" key="2">
    <source>
        <dbReference type="EMBL" id="EEB06911.2"/>
    </source>
</evidence>
<dbReference type="SMART" id="SM00463">
    <property type="entry name" value="SMR"/>
    <property type="match status" value="1"/>
</dbReference>
<evidence type="ECO:0000313" key="3">
    <source>
        <dbReference type="Proteomes" id="UP000001744"/>
    </source>
</evidence>
<evidence type="ECO:0000259" key="1">
    <source>
        <dbReference type="PROSITE" id="PS50828"/>
    </source>
</evidence>
<dbReference type="eggNOG" id="KOG2401">
    <property type="taxonomic scope" value="Eukaryota"/>
</dbReference>
<dbReference type="PANTHER" id="PTHR47417">
    <property type="entry name" value="SMR DOMAIN-CONTAINING PROTEIN YPL199C"/>
    <property type="match status" value="1"/>
</dbReference>
<gene>
    <name evidence="2" type="ORF">SJAG_01979</name>
</gene>
<organism evidence="2 3">
    <name type="scientific">Schizosaccharomyces japonicus (strain yFS275 / FY16936)</name>
    <name type="common">Fission yeast</name>
    <dbReference type="NCBI Taxonomy" id="402676"/>
    <lineage>
        <taxon>Eukaryota</taxon>
        <taxon>Fungi</taxon>
        <taxon>Dikarya</taxon>
        <taxon>Ascomycota</taxon>
        <taxon>Taphrinomycotina</taxon>
        <taxon>Schizosaccharomycetes</taxon>
        <taxon>Schizosaccharomycetales</taxon>
        <taxon>Schizosaccharomycetaceae</taxon>
        <taxon>Schizosaccharomyces</taxon>
    </lineage>
</organism>